<gene>
    <name evidence="1" type="ORF">ABTW24_04100</name>
</gene>
<sequence length="96" mass="10712">MVFYLHPDNPNEFGGEGAARNLVWRLKGQRPLPLSGHYGGMVTADRFLGVDLETKEVVYRVVPQGPLIDGAVGESITRKAADEHQFDNCFMLEHTK</sequence>
<protein>
    <submittedName>
        <fullName evidence="1">Uncharacterized protein</fullName>
    </submittedName>
</protein>
<dbReference type="EMBL" id="JBEOQB010000001">
    <property type="protein sequence ID" value="MEZ0450772.1"/>
    <property type="molecule type" value="Genomic_DNA"/>
</dbReference>
<evidence type="ECO:0000313" key="2">
    <source>
        <dbReference type="Proteomes" id="UP001566204"/>
    </source>
</evidence>
<dbReference type="RefSeq" id="WP_370481331.1">
    <property type="nucleotide sequence ID" value="NZ_JBEOQA010000001.1"/>
</dbReference>
<reference evidence="1 2" key="1">
    <citation type="submission" date="2024-06" db="EMBL/GenBank/DDBJ databases">
        <title>Soil Sphingobacterium thalpophilum.</title>
        <authorList>
            <person name="Yang J."/>
            <person name="Li J."/>
        </authorList>
    </citation>
    <scope>NUCLEOTIDE SEQUENCE [LARGE SCALE GENOMIC DNA]</scope>
    <source>
        <strain evidence="1 2">22g91tb</strain>
    </source>
</reference>
<proteinExistence type="predicted"/>
<keyword evidence="2" id="KW-1185">Reference proteome</keyword>
<organism evidence="1 2">
    <name type="scientific">Sphingobacterium thalpophilum</name>
    <dbReference type="NCBI Taxonomy" id="259"/>
    <lineage>
        <taxon>Bacteria</taxon>
        <taxon>Pseudomonadati</taxon>
        <taxon>Bacteroidota</taxon>
        <taxon>Sphingobacteriia</taxon>
        <taxon>Sphingobacteriales</taxon>
        <taxon>Sphingobacteriaceae</taxon>
        <taxon>Sphingobacterium</taxon>
    </lineage>
</organism>
<name>A0ABV4H940_9SPHI</name>
<comment type="caution">
    <text evidence="1">The sequence shown here is derived from an EMBL/GenBank/DDBJ whole genome shotgun (WGS) entry which is preliminary data.</text>
</comment>
<accession>A0ABV4H940</accession>
<dbReference type="Proteomes" id="UP001566204">
    <property type="component" value="Unassembled WGS sequence"/>
</dbReference>
<evidence type="ECO:0000313" key="1">
    <source>
        <dbReference type="EMBL" id="MEZ0450772.1"/>
    </source>
</evidence>